<dbReference type="InterPro" id="IPR001128">
    <property type="entry name" value="Cyt_P450"/>
</dbReference>
<evidence type="ECO:0008006" key="11">
    <source>
        <dbReference type="Google" id="ProtNLM"/>
    </source>
</evidence>
<evidence type="ECO:0000256" key="8">
    <source>
        <dbReference type="SAM" id="Phobius"/>
    </source>
</evidence>
<dbReference type="OrthoDB" id="2789670at2759"/>
<dbReference type="SUPFAM" id="SSF48264">
    <property type="entry name" value="Cytochrome P450"/>
    <property type="match status" value="1"/>
</dbReference>
<keyword evidence="8" id="KW-0472">Membrane</keyword>
<name>A0A4S4L1D2_9AGAM</name>
<evidence type="ECO:0000256" key="4">
    <source>
        <dbReference type="ARBA" id="ARBA00022723"/>
    </source>
</evidence>
<evidence type="ECO:0000256" key="6">
    <source>
        <dbReference type="ARBA" id="ARBA00023004"/>
    </source>
</evidence>
<keyword evidence="7" id="KW-0503">Monooxygenase</keyword>
<dbReference type="AlphaFoldDB" id="A0A4S4L1D2"/>
<evidence type="ECO:0000256" key="5">
    <source>
        <dbReference type="ARBA" id="ARBA00023002"/>
    </source>
</evidence>
<dbReference type="GO" id="GO:0020037">
    <property type="term" value="F:heme binding"/>
    <property type="evidence" value="ECO:0007669"/>
    <property type="project" value="InterPro"/>
</dbReference>
<evidence type="ECO:0000256" key="7">
    <source>
        <dbReference type="ARBA" id="ARBA00023033"/>
    </source>
</evidence>
<keyword evidence="8" id="KW-0812">Transmembrane</keyword>
<dbReference type="InterPro" id="IPR036396">
    <property type="entry name" value="Cyt_P450_sf"/>
</dbReference>
<keyword evidence="3" id="KW-0349">Heme</keyword>
<dbReference type="GO" id="GO:0005506">
    <property type="term" value="F:iron ion binding"/>
    <property type="evidence" value="ECO:0007669"/>
    <property type="project" value="InterPro"/>
</dbReference>
<dbReference type="PANTHER" id="PTHR46300:SF7">
    <property type="entry name" value="P450, PUTATIVE (EUROFUNG)-RELATED"/>
    <property type="match status" value="1"/>
</dbReference>
<dbReference type="EMBL" id="SGPL01001138">
    <property type="protein sequence ID" value="THH04571.1"/>
    <property type="molecule type" value="Genomic_DNA"/>
</dbReference>
<accession>A0A4S4L1D2</accession>
<reference evidence="9 10" key="1">
    <citation type="submission" date="2019-02" db="EMBL/GenBank/DDBJ databases">
        <title>Genome sequencing of the rare red list fungi Bondarzewia mesenterica.</title>
        <authorList>
            <person name="Buettner E."/>
            <person name="Kellner H."/>
        </authorList>
    </citation>
    <scope>NUCLEOTIDE SEQUENCE [LARGE SCALE GENOMIC DNA]</scope>
    <source>
        <strain evidence="9 10">DSM 108281</strain>
    </source>
</reference>
<evidence type="ECO:0000256" key="1">
    <source>
        <dbReference type="ARBA" id="ARBA00001971"/>
    </source>
</evidence>
<comment type="cofactor">
    <cofactor evidence="1">
        <name>heme</name>
        <dbReference type="ChEBI" id="CHEBI:30413"/>
    </cofactor>
</comment>
<keyword evidence="4" id="KW-0479">Metal-binding</keyword>
<evidence type="ECO:0000313" key="10">
    <source>
        <dbReference type="Proteomes" id="UP000310158"/>
    </source>
</evidence>
<evidence type="ECO:0000256" key="2">
    <source>
        <dbReference type="ARBA" id="ARBA00010617"/>
    </source>
</evidence>
<comment type="similarity">
    <text evidence="2">Belongs to the cytochrome P450 family.</text>
</comment>
<gene>
    <name evidence="9" type="ORF">EW146_g10143</name>
</gene>
<dbReference type="InterPro" id="IPR050364">
    <property type="entry name" value="Cytochrome_P450_fung"/>
</dbReference>
<evidence type="ECO:0000256" key="3">
    <source>
        <dbReference type="ARBA" id="ARBA00022617"/>
    </source>
</evidence>
<dbReference type="GO" id="GO:0004497">
    <property type="term" value="F:monooxygenase activity"/>
    <property type="evidence" value="ECO:0007669"/>
    <property type="project" value="UniProtKB-KW"/>
</dbReference>
<keyword evidence="8" id="KW-1133">Transmembrane helix</keyword>
<evidence type="ECO:0000313" key="9">
    <source>
        <dbReference type="EMBL" id="THH04571.1"/>
    </source>
</evidence>
<keyword evidence="6" id="KW-0408">Iron</keyword>
<organism evidence="9 10">
    <name type="scientific">Bondarzewia mesenterica</name>
    <dbReference type="NCBI Taxonomy" id="1095465"/>
    <lineage>
        <taxon>Eukaryota</taxon>
        <taxon>Fungi</taxon>
        <taxon>Dikarya</taxon>
        <taxon>Basidiomycota</taxon>
        <taxon>Agaricomycotina</taxon>
        <taxon>Agaricomycetes</taxon>
        <taxon>Russulales</taxon>
        <taxon>Bondarzewiaceae</taxon>
        <taxon>Bondarzewia</taxon>
    </lineage>
</organism>
<feature type="non-terminal residue" evidence="9">
    <location>
        <position position="1"/>
    </location>
</feature>
<comment type="caution">
    <text evidence="9">The sequence shown here is derived from an EMBL/GenBank/DDBJ whole genome shotgun (WGS) entry which is preliminary data.</text>
</comment>
<feature type="transmembrane region" description="Helical" evidence="8">
    <location>
        <begin position="124"/>
        <end position="142"/>
    </location>
</feature>
<keyword evidence="10" id="KW-1185">Reference proteome</keyword>
<dbReference type="PANTHER" id="PTHR46300">
    <property type="entry name" value="P450, PUTATIVE (EUROFUNG)-RELATED-RELATED"/>
    <property type="match status" value="1"/>
</dbReference>
<protein>
    <recommendedName>
        <fullName evidence="11">Cytochrome P450</fullName>
    </recommendedName>
</protein>
<dbReference type="Proteomes" id="UP000310158">
    <property type="component" value="Unassembled WGS sequence"/>
</dbReference>
<dbReference type="Pfam" id="PF00067">
    <property type="entry name" value="p450"/>
    <property type="match status" value="1"/>
</dbReference>
<dbReference type="GO" id="GO:0016705">
    <property type="term" value="F:oxidoreductase activity, acting on paired donors, with incorporation or reduction of molecular oxygen"/>
    <property type="evidence" value="ECO:0007669"/>
    <property type="project" value="InterPro"/>
</dbReference>
<sequence length="423" mass="47615">ATSFLENSILVRARPARSDQFITALENPSPHHWIFASVYLDGTSFSAEERGINVIEHEPAGWTPFDGGRSVGANTIWYAEYKSAKDTPVYVRPFSSASPLLRFEKPDSNVVHTMMLEVDFMKPGLATIAIVAALSLALFGIFTHKARRPPLPPGPKSSLFGLGQPIMSKLYPWRTYAEWRNVYGDIIYIHAFGNSVIVLNSAKAADDLLDKRGAIYSSRPERAMIRDVMGWNWSFVEMPYGNSWRKHRGAFQKHFHTRATPRYEPIQIREAHALLRNLLHSPENYYHHLRRNAAALVLKISYGHDVAEEGDVFVTLAERAISNAMKASIFGAYLVDYIPMLKHVPYWFPGAGFKRQGREWMKDSRAMLDKPYELVKEQMASGTAGPSVMTIELENSNGSKYVDITTIKNIAAISYAGKEKISS</sequence>
<dbReference type="Gene3D" id="1.10.630.10">
    <property type="entry name" value="Cytochrome P450"/>
    <property type="match status" value="1"/>
</dbReference>
<keyword evidence="5" id="KW-0560">Oxidoreductase</keyword>
<proteinExistence type="inferred from homology"/>